<keyword evidence="1" id="KW-0812">Transmembrane</keyword>
<evidence type="ECO:0000256" key="1">
    <source>
        <dbReference type="SAM" id="Phobius"/>
    </source>
</evidence>
<evidence type="ECO:0000313" key="3">
    <source>
        <dbReference type="Proteomes" id="UP000030640"/>
    </source>
</evidence>
<dbReference type="Proteomes" id="UP000030640">
    <property type="component" value="Unassembled WGS sequence"/>
</dbReference>
<dbReference type="VEuPathDB" id="PlasmoDB:C922_05523"/>
<keyword evidence="3" id="KW-1185">Reference proteome</keyword>
<dbReference type="RefSeq" id="XP_008819316.1">
    <property type="nucleotide sequence ID" value="XM_008821094.1"/>
</dbReference>
<protein>
    <submittedName>
        <fullName evidence="2">Uncharacterized protein</fullName>
    </submittedName>
</protein>
<dbReference type="AlphaFoldDB" id="W7AFN5"/>
<keyword evidence="1" id="KW-0472">Membrane</keyword>
<proteinExistence type="predicted"/>
<organism evidence="2 3">
    <name type="scientific">Plasmodium inui San Antonio 1</name>
    <dbReference type="NCBI Taxonomy" id="1237626"/>
    <lineage>
        <taxon>Eukaryota</taxon>
        <taxon>Sar</taxon>
        <taxon>Alveolata</taxon>
        <taxon>Apicomplexa</taxon>
        <taxon>Aconoidasida</taxon>
        <taxon>Haemosporida</taxon>
        <taxon>Plasmodiidae</taxon>
        <taxon>Plasmodium</taxon>
        <taxon>Plasmodium (Plasmodium)</taxon>
    </lineage>
</organism>
<dbReference type="GeneID" id="20040797"/>
<sequence>MTYNFAEELRKVMNSSEVRGYCQTRGREGGGVCRLNKQDAPPEPVNEWQYDKNGDWNQVKNRGSLYLLSGIICREIELWLNGLWKSKSEGGKIKLRGCSYEEYKRSLTSARCHEGDQRKNSLLEWSEFGSRDIYSPIYPSQKSFMICLDIVRIILMILATPEKASKEKETSGNMGNLCRRIYHEFNDWGGEAMARKLMKRWFKVKTKKRRYQTSLILPGGTLYDAVRASILNRRAGQGGLVCVVREEKPRKLERSRANEPLRGPIEYHTERRGSPQRAPDGEDLVKAIGALDGTTIRKRQEDLEGRYRTRGIKVRFSKETHLFGAVIGVLLAAAGIYGVYNTMRRQTIRNYRRGQRSKFVFHQKRDLKKNTREGKELEFQRVPHLKFTV</sequence>
<evidence type="ECO:0000313" key="2">
    <source>
        <dbReference type="EMBL" id="EUD64096.1"/>
    </source>
</evidence>
<keyword evidence="1" id="KW-1133">Transmembrane helix</keyword>
<accession>W7AFN5</accession>
<gene>
    <name evidence="2" type="ORF">C922_05523</name>
</gene>
<feature type="transmembrane region" description="Helical" evidence="1">
    <location>
        <begin position="322"/>
        <end position="343"/>
    </location>
</feature>
<name>W7AFN5_9APIC</name>
<reference evidence="2 3" key="1">
    <citation type="submission" date="2013-02" db="EMBL/GenBank/DDBJ databases">
        <title>The Genome Sequence of Plasmodium inui San Antonio 1.</title>
        <authorList>
            <consortium name="The Broad Institute Genome Sequencing Platform"/>
            <consortium name="The Broad Institute Genome Sequencing Center for Infectious Disease"/>
            <person name="Neafsey D."/>
            <person name="Cheeseman I."/>
            <person name="Volkman S."/>
            <person name="Adams J."/>
            <person name="Walker B."/>
            <person name="Young S.K."/>
            <person name="Zeng Q."/>
            <person name="Gargeya S."/>
            <person name="Fitzgerald M."/>
            <person name="Haas B."/>
            <person name="Abouelleil A."/>
            <person name="Alvarado L."/>
            <person name="Arachchi H.M."/>
            <person name="Berlin A.M."/>
            <person name="Chapman S.B."/>
            <person name="Dewar J."/>
            <person name="Goldberg J."/>
            <person name="Griggs A."/>
            <person name="Gujja S."/>
            <person name="Hansen M."/>
            <person name="Howarth C."/>
            <person name="Imamovic A."/>
            <person name="Larimer J."/>
            <person name="McCowan C."/>
            <person name="Murphy C."/>
            <person name="Neiman D."/>
            <person name="Pearson M."/>
            <person name="Priest M."/>
            <person name="Roberts A."/>
            <person name="Saif S."/>
            <person name="Shea T."/>
            <person name="Sisk P."/>
            <person name="Sykes S."/>
            <person name="Wortman J."/>
            <person name="Nusbaum C."/>
            <person name="Birren B."/>
        </authorList>
    </citation>
    <scope>NUCLEOTIDE SEQUENCE [LARGE SCALE GENOMIC DNA]</scope>
    <source>
        <strain evidence="2 3">San Antonio 1</strain>
    </source>
</reference>
<dbReference type="EMBL" id="KI965547">
    <property type="protein sequence ID" value="EUD64096.1"/>
    <property type="molecule type" value="Genomic_DNA"/>
</dbReference>